<accession>F2J3U6</accession>
<dbReference type="KEGG" id="pgv:SL003B_0493"/>
<dbReference type="AlphaFoldDB" id="F2J3U6"/>
<proteinExistence type="predicted"/>
<dbReference type="EMBL" id="CP002568">
    <property type="protein sequence ID" value="ADZ68928.1"/>
    <property type="molecule type" value="Genomic_DNA"/>
</dbReference>
<gene>
    <name evidence="1" type="ordered locus">SL003B_0493</name>
</gene>
<sequence length="100" mass="10763">MVHVNSNLMYFLRGCGTGSTSWCQTNGQWPLYLNLENNDAVVGNNVNAQDVYIRKVGKWASELSGSTSGFTSCQVCCNGVCRASCGGIYCSGGDDDFGDW</sequence>
<dbReference type="Proteomes" id="UP000008130">
    <property type="component" value="Chromosome"/>
</dbReference>
<evidence type="ECO:0000313" key="1">
    <source>
        <dbReference type="EMBL" id="ADZ68928.1"/>
    </source>
</evidence>
<protein>
    <submittedName>
        <fullName evidence="1">Uncharacterized protein</fullName>
    </submittedName>
</protein>
<evidence type="ECO:0000313" key="2">
    <source>
        <dbReference type="Proteomes" id="UP000008130"/>
    </source>
</evidence>
<reference evidence="1 2" key="1">
    <citation type="journal article" date="2011" name="J. Bacteriol.">
        <title>Complete genome sequence of Polymorphum gilvum SL003B-26A1T, a crude oil-degrading bacterium from oil-polluted saline soil.</title>
        <authorList>
            <person name="Li S.G."/>
            <person name="Tang Y.Q."/>
            <person name="Nie Y."/>
            <person name="Cai M."/>
            <person name="Wu X.L."/>
        </authorList>
    </citation>
    <scope>NUCLEOTIDE SEQUENCE [LARGE SCALE GENOMIC DNA]</scope>
    <source>
        <strain evidence="2">LMG 25793 / CGMCC 1.9160 / SL003B-26A1</strain>
    </source>
</reference>
<organism evidence="1 2">
    <name type="scientific">Polymorphum gilvum (strain LMG 25793 / CGMCC 1.9160 / SL003B-26A1)</name>
    <dbReference type="NCBI Taxonomy" id="991905"/>
    <lineage>
        <taxon>Bacteria</taxon>
        <taxon>Pseudomonadati</taxon>
        <taxon>Pseudomonadota</taxon>
        <taxon>Alphaproteobacteria</taxon>
        <taxon>Rhodobacterales</taxon>
        <taxon>Paracoccaceae</taxon>
        <taxon>Polymorphum</taxon>
    </lineage>
</organism>
<dbReference type="HOGENOM" id="CLU_2303358_0_0_5"/>
<keyword evidence="2" id="KW-1185">Reference proteome</keyword>
<name>F2J3U6_POLGS</name>